<dbReference type="Gene3D" id="1.20.1170.10">
    <property type="match status" value="1"/>
</dbReference>
<dbReference type="Proteomes" id="UP000805841">
    <property type="component" value="Unassembled WGS sequence"/>
</dbReference>
<keyword evidence="3" id="KW-1185">Reference proteome</keyword>
<reference evidence="2 3" key="1">
    <citation type="journal article" date="2020" name="Insects">
        <title>Bacteria Belonging to Pseudomonas typographi sp. nov. from the Bark Beetle Ips typographus Have Genomic Potential to Aid in the Host Ecology.</title>
        <authorList>
            <person name="Peral-Aranega E."/>
            <person name="Saati-Santamaria Z."/>
            <person name="Kolarik M."/>
            <person name="Rivas R."/>
            <person name="Garcia-Fraile P."/>
        </authorList>
    </citation>
    <scope>NUCLEOTIDE SEQUENCE [LARGE SCALE GENOMIC DNA]</scope>
    <source>
        <strain evidence="2 3">CA3A</strain>
    </source>
</reference>
<dbReference type="RefSeq" id="WP_190420525.1">
    <property type="nucleotide sequence ID" value="NZ_JAAOCA010000012.1"/>
</dbReference>
<feature type="coiled-coil region" evidence="1">
    <location>
        <begin position="152"/>
        <end position="179"/>
    </location>
</feature>
<name>A0ABR7Z1H3_9PSED</name>
<organism evidence="2 3">
    <name type="scientific">Pseudomonas typographi</name>
    <dbReference type="NCBI Taxonomy" id="2715964"/>
    <lineage>
        <taxon>Bacteria</taxon>
        <taxon>Pseudomonadati</taxon>
        <taxon>Pseudomonadota</taxon>
        <taxon>Gammaproteobacteria</taxon>
        <taxon>Pseudomonadales</taxon>
        <taxon>Pseudomonadaceae</taxon>
        <taxon>Pseudomonas</taxon>
    </lineage>
</organism>
<proteinExistence type="predicted"/>
<accession>A0ABR7Z1H3</accession>
<keyword evidence="1" id="KW-0175">Coiled coil</keyword>
<gene>
    <name evidence="2" type="ORF">HAQ05_11475</name>
</gene>
<protein>
    <submittedName>
        <fullName evidence="2">Uncharacterized protein</fullName>
    </submittedName>
</protein>
<evidence type="ECO:0000256" key="1">
    <source>
        <dbReference type="SAM" id="Coils"/>
    </source>
</evidence>
<dbReference type="EMBL" id="JAAOCA010000012">
    <property type="protein sequence ID" value="MBD1599320.1"/>
    <property type="molecule type" value="Genomic_DNA"/>
</dbReference>
<comment type="caution">
    <text evidence="2">The sequence shown here is derived from an EMBL/GenBank/DDBJ whole genome shotgun (WGS) entry which is preliminary data.</text>
</comment>
<evidence type="ECO:0000313" key="2">
    <source>
        <dbReference type="EMBL" id="MBD1599320.1"/>
    </source>
</evidence>
<sequence>MSQPILISAYIQALEAAANALYTCQSRALLVKRQAPAYHWLEPQQIAPFEATQKSAWASATQVLDKGIAALITTVKANQGLLTSLSHIGASLGDTAALAALLQSNVARASAHATELSSTVALIKDQVDTLLPQLDALVHGEQGAVASGSVKVDTLKRDIEALSKRLHEINLQLIELARSQGSLIGGWVTHTVKILPPVKAVAGPPGKGDEGMVIERIEVDVNAFAEASAQAQALKAESDRVFKRLAGLYVSLFEQKASIAVTLALFQSIKDLAASLGRSLDKTNALDTLWRELAEGWSEKSFQQLLAERTALVTGLQRIEAIGKELSGSGFVNRQVPVSIVHTQEA</sequence>
<evidence type="ECO:0000313" key="3">
    <source>
        <dbReference type="Proteomes" id="UP000805841"/>
    </source>
</evidence>